<dbReference type="Proteomes" id="UP001287286">
    <property type="component" value="Unassembled WGS sequence"/>
</dbReference>
<name>A0ABR0BCX2_PURLI</name>
<organism evidence="2 3">
    <name type="scientific">Purpureocillium lilacinum</name>
    <name type="common">Paecilomyces lilacinus</name>
    <dbReference type="NCBI Taxonomy" id="33203"/>
    <lineage>
        <taxon>Eukaryota</taxon>
        <taxon>Fungi</taxon>
        <taxon>Dikarya</taxon>
        <taxon>Ascomycota</taxon>
        <taxon>Pezizomycotina</taxon>
        <taxon>Sordariomycetes</taxon>
        <taxon>Hypocreomycetidae</taxon>
        <taxon>Hypocreales</taxon>
        <taxon>Ophiocordycipitaceae</taxon>
        <taxon>Purpureocillium</taxon>
    </lineage>
</organism>
<accession>A0ABR0BCX2</accession>
<keyword evidence="3" id="KW-1185">Reference proteome</keyword>
<sequence>MPTTIVRQESGRRCLGNTTRLRRESLVGLRPGAKMAVHVSEAIGRLELEDGLSGTKLNEKQQCRGFEVDVAPKIDKRRAGAPPCRPRQLCRGVRPVAQRDDSPARPNQTFTGDGRLPYTSPPSKPNDVMTIDEALASLLRDYETGVKERQSARIRRDRELEKSQRRSLKCIDESAASDVAKREADRDELLARVTDFEKQLLALYQDLADSETQCTEARDGVTTRRRNEIELFEANKLQLLQERAAEDAVYRSALQEDIVPSPAAA</sequence>
<proteinExistence type="predicted"/>
<protein>
    <submittedName>
        <fullName evidence="2">Uncharacterized protein</fullName>
    </submittedName>
</protein>
<feature type="region of interest" description="Disordered" evidence="1">
    <location>
        <begin position="95"/>
        <end position="127"/>
    </location>
</feature>
<dbReference type="EMBL" id="JAWRVI010000330">
    <property type="protein sequence ID" value="KAK4067499.1"/>
    <property type="molecule type" value="Genomic_DNA"/>
</dbReference>
<evidence type="ECO:0000313" key="2">
    <source>
        <dbReference type="EMBL" id="KAK4067499.1"/>
    </source>
</evidence>
<comment type="caution">
    <text evidence="2">The sequence shown here is derived from an EMBL/GenBank/DDBJ whole genome shotgun (WGS) entry which is preliminary data.</text>
</comment>
<gene>
    <name evidence="2" type="ORF">Purlil1_13852</name>
</gene>
<evidence type="ECO:0000313" key="3">
    <source>
        <dbReference type="Proteomes" id="UP001287286"/>
    </source>
</evidence>
<evidence type="ECO:0000256" key="1">
    <source>
        <dbReference type="SAM" id="MobiDB-lite"/>
    </source>
</evidence>
<reference evidence="2 3" key="1">
    <citation type="journal article" date="2024" name="Microbiol. Resour. Announc.">
        <title>Genome annotations for the ascomycete fungi Trichoderma harzianum, Trichoderma aggressivum, and Purpureocillium lilacinum.</title>
        <authorList>
            <person name="Beijen E.P.W."/>
            <person name="Ohm R.A."/>
        </authorList>
    </citation>
    <scope>NUCLEOTIDE SEQUENCE [LARGE SCALE GENOMIC DNA]</scope>
    <source>
        <strain evidence="2 3">CBS 150709</strain>
    </source>
</reference>